<feature type="transmembrane region" description="Helical" evidence="5">
    <location>
        <begin position="103"/>
        <end position="128"/>
    </location>
</feature>
<proteinExistence type="predicted"/>
<gene>
    <name evidence="7" type="primary">LOC111111226</name>
</gene>
<dbReference type="PANTHER" id="PTHR10671">
    <property type="entry name" value="EPITHELIAL MEMBRANE PROTEIN-RELATED"/>
    <property type="match status" value="1"/>
</dbReference>
<keyword evidence="4 5" id="KW-0472">Membrane</keyword>
<dbReference type="InterPro" id="IPR050579">
    <property type="entry name" value="PMP-22/EMP/MP20-like"/>
</dbReference>
<keyword evidence="6" id="KW-1185">Reference proteome</keyword>
<dbReference type="Gene3D" id="1.20.140.150">
    <property type="match status" value="1"/>
</dbReference>
<comment type="subcellular location">
    <subcellularLocation>
        <location evidence="1">Membrane</location>
        <topology evidence="1">Multi-pass membrane protein</topology>
    </subcellularLocation>
</comment>
<dbReference type="KEGG" id="cvn:111111226"/>
<name>A0A8B8BLF9_CRAVI</name>
<dbReference type="AlphaFoldDB" id="A0A8B8BLF9"/>
<feature type="transmembrane region" description="Helical" evidence="5">
    <location>
        <begin position="75"/>
        <end position="96"/>
    </location>
</feature>
<evidence type="ECO:0000256" key="4">
    <source>
        <dbReference type="ARBA" id="ARBA00023136"/>
    </source>
</evidence>
<sequence length="167" mass="17986">MEGSKFILVGAVLAFCAFILQVIGLASPYWVTYDYGGAKVYMGLWKFCVKNTLGTNCVDSSDIILKAEWLSAVKAMSIMGLLALIVALGMAGLKLFVMKENKVLRLVAITATFAAAGFILISIAVYAAKMNDLFPTILKYHFAFAFCILAMLSAIGAGCLMLKDAML</sequence>
<feature type="transmembrane region" description="Helical" evidence="5">
    <location>
        <begin position="7"/>
        <end position="31"/>
    </location>
</feature>
<dbReference type="OrthoDB" id="6098647at2759"/>
<dbReference type="RefSeq" id="XP_022303781.1">
    <property type="nucleotide sequence ID" value="XM_022448073.1"/>
</dbReference>
<dbReference type="PANTHER" id="PTHR10671:SF108">
    <property type="entry name" value="CLAUDIN FAMILY PROTEIN-RELATED"/>
    <property type="match status" value="1"/>
</dbReference>
<evidence type="ECO:0000256" key="1">
    <source>
        <dbReference type="ARBA" id="ARBA00004141"/>
    </source>
</evidence>
<evidence type="ECO:0000313" key="6">
    <source>
        <dbReference type="Proteomes" id="UP000694844"/>
    </source>
</evidence>
<dbReference type="GeneID" id="111111226"/>
<reference evidence="7" key="2">
    <citation type="submission" date="2025-08" db="UniProtKB">
        <authorList>
            <consortium name="RefSeq"/>
        </authorList>
    </citation>
    <scope>IDENTIFICATION</scope>
    <source>
        <tissue evidence="7">Whole sample</tissue>
    </source>
</reference>
<protein>
    <submittedName>
        <fullName evidence="7">Claudin-1-like</fullName>
    </submittedName>
</protein>
<accession>A0A8B8BLF9</accession>
<feature type="transmembrane region" description="Helical" evidence="5">
    <location>
        <begin position="140"/>
        <end position="162"/>
    </location>
</feature>
<dbReference type="Pfam" id="PF00822">
    <property type="entry name" value="PMP22_Claudin"/>
    <property type="match status" value="1"/>
</dbReference>
<organism evidence="6 7">
    <name type="scientific">Crassostrea virginica</name>
    <name type="common">Eastern oyster</name>
    <dbReference type="NCBI Taxonomy" id="6565"/>
    <lineage>
        <taxon>Eukaryota</taxon>
        <taxon>Metazoa</taxon>
        <taxon>Spiralia</taxon>
        <taxon>Lophotrochozoa</taxon>
        <taxon>Mollusca</taxon>
        <taxon>Bivalvia</taxon>
        <taxon>Autobranchia</taxon>
        <taxon>Pteriomorphia</taxon>
        <taxon>Ostreida</taxon>
        <taxon>Ostreoidea</taxon>
        <taxon>Ostreidae</taxon>
        <taxon>Crassostrea</taxon>
    </lineage>
</organism>
<keyword evidence="3 5" id="KW-1133">Transmembrane helix</keyword>
<reference evidence="6" key="1">
    <citation type="submission" date="2024-06" db="UniProtKB">
        <authorList>
            <consortium name="RefSeq"/>
        </authorList>
    </citation>
    <scope>NUCLEOTIDE SEQUENCE [LARGE SCALE GENOMIC DNA]</scope>
</reference>
<dbReference type="Proteomes" id="UP000694844">
    <property type="component" value="Chromosome 1"/>
</dbReference>
<dbReference type="InterPro" id="IPR004031">
    <property type="entry name" value="PMP22/EMP/MP20/Claudin"/>
</dbReference>
<evidence type="ECO:0000256" key="3">
    <source>
        <dbReference type="ARBA" id="ARBA00022989"/>
    </source>
</evidence>
<dbReference type="GO" id="GO:0005886">
    <property type="term" value="C:plasma membrane"/>
    <property type="evidence" value="ECO:0007669"/>
    <property type="project" value="TreeGrafter"/>
</dbReference>
<evidence type="ECO:0000256" key="5">
    <source>
        <dbReference type="SAM" id="Phobius"/>
    </source>
</evidence>
<evidence type="ECO:0000313" key="7">
    <source>
        <dbReference type="RefSeq" id="XP_022303781.1"/>
    </source>
</evidence>
<keyword evidence="2 5" id="KW-0812">Transmembrane</keyword>
<evidence type="ECO:0000256" key="2">
    <source>
        <dbReference type="ARBA" id="ARBA00022692"/>
    </source>
</evidence>